<evidence type="ECO:0000259" key="5">
    <source>
        <dbReference type="Pfam" id="PF00668"/>
    </source>
</evidence>
<dbReference type="Pfam" id="PF00501">
    <property type="entry name" value="AMP-binding"/>
    <property type="match status" value="1"/>
</dbReference>
<dbReference type="Pfam" id="PF13193">
    <property type="entry name" value="AMP-binding_C"/>
    <property type="match status" value="1"/>
</dbReference>
<dbReference type="InterPro" id="IPR023213">
    <property type="entry name" value="CAT-like_dom_sf"/>
</dbReference>
<evidence type="ECO:0000259" key="6">
    <source>
        <dbReference type="Pfam" id="PF13193"/>
    </source>
</evidence>
<evidence type="ECO:0000313" key="7">
    <source>
        <dbReference type="EMBL" id="TQV96194.1"/>
    </source>
</evidence>
<dbReference type="STRING" id="43265.A0A545W0P2"/>
<feature type="domain" description="AMP-dependent synthetase/ligase" evidence="4">
    <location>
        <begin position="236"/>
        <end position="619"/>
    </location>
</feature>
<accession>A0A545W0P2</accession>
<reference evidence="7 8" key="1">
    <citation type="journal article" date="2019" name="Appl. Microbiol. Biotechnol.">
        <title>Genome sequence of Isaria javanica and comparative genome analysis insights into family S53 peptidase evolution in fungal entomopathogens.</title>
        <authorList>
            <person name="Lin R."/>
            <person name="Zhang X."/>
            <person name="Xin B."/>
            <person name="Zou M."/>
            <person name="Gao Y."/>
            <person name="Qin F."/>
            <person name="Hu Q."/>
            <person name="Xie B."/>
            <person name="Cheng X."/>
        </authorList>
    </citation>
    <scope>NUCLEOTIDE SEQUENCE [LARGE SCALE GENOMIC DNA]</scope>
    <source>
        <strain evidence="7 8">IJ1G</strain>
    </source>
</reference>
<keyword evidence="1" id="KW-0596">Phosphopantetheine</keyword>
<evidence type="ECO:0000259" key="4">
    <source>
        <dbReference type="Pfam" id="PF00501"/>
    </source>
</evidence>
<dbReference type="GO" id="GO:0031177">
    <property type="term" value="F:phosphopantetheine binding"/>
    <property type="evidence" value="ECO:0007669"/>
    <property type="project" value="TreeGrafter"/>
</dbReference>
<dbReference type="PANTHER" id="PTHR45527">
    <property type="entry name" value="NONRIBOSOMAL PEPTIDE SYNTHETASE"/>
    <property type="match status" value="1"/>
</dbReference>
<dbReference type="PROSITE" id="PS00455">
    <property type="entry name" value="AMP_BINDING"/>
    <property type="match status" value="1"/>
</dbReference>
<gene>
    <name evidence="7" type="ORF">IF1G_04777</name>
</gene>
<dbReference type="GO" id="GO:0044550">
    <property type="term" value="P:secondary metabolite biosynthetic process"/>
    <property type="evidence" value="ECO:0007669"/>
    <property type="project" value="TreeGrafter"/>
</dbReference>
<dbReference type="OrthoDB" id="416786at2759"/>
<dbReference type="PRINTS" id="PR00154">
    <property type="entry name" value="AMPBINDING"/>
</dbReference>
<dbReference type="InterPro" id="IPR045851">
    <property type="entry name" value="AMP-bd_C_sf"/>
</dbReference>
<dbReference type="Proteomes" id="UP000315783">
    <property type="component" value="Unassembled WGS sequence"/>
</dbReference>
<dbReference type="InterPro" id="IPR000873">
    <property type="entry name" value="AMP-dep_synth/lig_dom"/>
</dbReference>
<comment type="caution">
    <text evidence="7">The sequence shown here is derived from an EMBL/GenBank/DDBJ whole genome shotgun (WGS) entry which is preliminary data.</text>
</comment>
<dbReference type="InterPro" id="IPR025110">
    <property type="entry name" value="AMP-bd_C"/>
</dbReference>
<dbReference type="GO" id="GO:0005737">
    <property type="term" value="C:cytoplasm"/>
    <property type="evidence" value="ECO:0007669"/>
    <property type="project" value="TreeGrafter"/>
</dbReference>
<dbReference type="InterPro" id="IPR020845">
    <property type="entry name" value="AMP-binding_CS"/>
</dbReference>
<dbReference type="Gene3D" id="3.40.50.12780">
    <property type="entry name" value="N-terminal domain of ligase-like"/>
    <property type="match status" value="1"/>
</dbReference>
<sequence length="1438" mass="156724">MAVSETTSLPRTKLPFFDITFRNLEDGHYEAPSDYNQVSRQATPVLGSKDALLKAFGTFVLAVSDLEDGAFTADVGSERVLVTAKGPGINEQLRSFSSDKITIVSSPLTETIADGHLDFEIQIIGPESASKVPKQLSSTLVLAVCPTEKGDVADLQLFVDVRNGHAESTAHLLELAARYLAPQSDNVSNPSLKKAEPFSCRQNGPPTMISRPPLLKSDLKLFSSEADCPALFHSAFERRAAEFPDNSCIEYIPDASGQIEKWTFGEIHTLAENLKQELHILETNIEWNKPFNGQRIVPLYLPGCPQLYAGYMGIMKAGCAFCPLPLDAPPERVQVILEDIEAPVVLGLGSNPFPGLAIEAAEPHIAEFLRNMTWVDMANLSAWRASKPAESLAPIQPREPKEEDLAYILYTSGSTGKPKGVLISHISACCAIGGHDEAFPHLAVGPELRWLQFAMPTFDLSLIEIFVTMGNAGTLCVAERSLMLTDIERTIKLFQANTIFTVPSLATLLRPAKVPSLTTLVVGGELLNKYTIDNFSYDSPRGPGEPQRHLINIYGPTEATMAVATEKSAVTTRGSIIGDCLRCAGIIIVDPNSDELIETPSPLTGELAIIGPQVGFGYLNRPKETNAAFKDGSHLGLGPVYKTGDRSRIVWTADGKPKVEILGRLSMEQVKLNGRRVELSEIESSIAKSELVREVATVVLGKAQLVAYLSLADTSDSVETREAAIADCRDVANRTMPTWMRPSDYTVLAELPRTASGKVDRKVLQKRAQETFGASTPSPAPEATKITVDFTSEESVRALILRTITSVIGETAASADATTPLYTWGIDSLQGMRILQALREYEIEGLALNDIMVGNSLDALTKRIIELHAIKDADAGDADMDDGPIEIEDEEELLFLPLKAKLKHFEAECRPQCAEGLGIPADEIEHVFPSTGMQTRMVAFFQECVDELGLTKPYIEHFPYKVPTDVFDLDRFEAAVLAVLGEHDAFRTVTCPVEHPLTPFAQVVLRKGSARSALPVVRISCSTYDERPGSLWTKTIEQAQKSAYEVLNLDQPGAVVTFVYDDAREHCVMVWSLFHMIYDGVSLEVLRREIARAYADPATVAGIAAKCPQGVRLPIEAHYSGDWLETSLYWMRERAGAGWFKLGERALAPRGEYPESFRNGDVACETLLSSLSLDDLNERTRARGLNSSLAVVQAAYSMALAQTVAKLDGAAGAAATGDVEVQFGTVIHGRQTPASLDCVALMLETLPAYINYKAAGPRMTHRDAVAHMLAEHVEQMPHAQMPCTTVDFAKTGRRLDSSIILQAYPKPPAPAPSRDSSVDSSAAAMVDDLPGFNREENLLPPWQETFTGYPLLMELWQGFDRPGEKLRIRCSYVPTWPGYEFMSREWARGLNAALEASLVRILEQPDAQFDLVALVQPGSAANGLGGGAPAAEPMDVSA</sequence>
<organism evidence="7 8">
    <name type="scientific">Cordyceps javanica</name>
    <dbReference type="NCBI Taxonomy" id="43265"/>
    <lineage>
        <taxon>Eukaryota</taxon>
        <taxon>Fungi</taxon>
        <taxon>Dikarya</taxon>
        <taxon>Ascomycota</taxon>
        <taxon>Pezizomycotina</taxon>
        <taxon>Sordariomycetes</taxon>
        <taxon>Hypocreomycetidae</taxon>
        <taxon>Hypocreales</taxon>
        <taxon>Cordycipitaceae</taxon>
        <taxon>Cordyceps</taxon>
    </lineage>
</organism>
<dbReference type="Gene3D" id="3.30.300.30">
    <property type="match status" value="1"/>
</dbReference>
<feature type="domain" description="Condensation" evidence="5">
    <location>
        <begin position="927"/>
        <end position="1286"/>
    </location>
</feature>
<dbReference type="GO" id="GO:0043041">
    <property type="term" value="P:amino acid activation for nonribosomal peptide biosynthetic process"/>
    <property type="evidence" value="ECO:0007669"/>
    <property type="project" value="TreeGrafter"/>
</dbReference>
<feature type="domain" description="AMP-binding enzyme C-terminal" evidence="6">
    <location>
        <begin position="681"/>
        <end position="758"/>
    </location>
</feature>
<dbReference type="PANTHER" id="PTHR45527:SF1">
    <property type="entry name" value="FATTY ACID SYNTHASE"/>
    <property type="match status" value="1"/>
</dbReference>
<dbReference type="SUPFAM" id="SSF56801">
    <property type="entry name" value="Acetyl-CoA synthetase-like"/>
    <property type="match status" value="1"/>
</dbReference>
<dbReference type="InterPro" id="IPR042099">
    <property type="entry name" value="ANL_N_sf"/>
</dbReference>
<dbReference type="InterPro" id="IPR001242">
    <property type="entry name" value="Condensation_dom"/>
</dbReference>
<dbReference type="Gene3D" id="3.30.559.30">
    <property type="entry name" value="Nonribosomal peptide synthetase, condensation domain"/>
    <property type="match status" value="1"/>
</dbReference>
<feature type="region of interest" description="Disordered" evidence="3">
    <location>
        <begin position="186"/>
        <end position="207"/>
    </location>
</feature>
<keyword evidence="8" id="KW-1185">Reference proteome</keyword>
<protein>
    <submittedName>
        <fullName evidence="7">NRPS-like enzyme</fullName>
    </submittedName>
</protein>
<dbReference type="Gene3D" id="3.30.559.10">
    <property type="entry name" value="Chloramphenicol acetyltransferase-like domain"/>
    <property type="match status" value="1"/>
</dbReference>
<evidence type="ECO:0000313" key="8">
    <source>
        <dbReference type="Proteomes" id="UP000315783"/>
    </source>
</evidence>
<dbReference type="SUPFAM" id="SSF52777">
    <property type="entry name" value="CoA-dependent acyltransferases"/>
    <property type="match status" value="2"/>
</dbReference>
<proteinExistence type="predicted"/>
<dbReference type="EMBL" id="SPUK01000006">
    <property type="protein sequence ID" value="TQV96194.1"/>
    <property type="molecule type" value="Genomic_DNA"/>
</dbReference>
<evidence type="ECO:0000256" key="3">
    <source>
        <dbReference type="SAM" id="MobiDB-lite"/>
    </source>
</evidence>
<evidence type="ECO:0000256" key="2">
    <source>
        <dbReference type="ARBA" id="ARBA00022553"/>
    </source>
</evidence>
<evidence type="ECO:0000256" key="1">
    <source>
        <dbReference type="ARBA" id="ARBA00022450"/>
    </source>
</evidence>
<keyword evidence="2" id="KW-0597">Phosphoprotein</keyword>
<dbReference type="InterPro" id="IPR020459">
    <property type="entry name" value="AMP-binding"/>
</dbReference>
<name>A0A545W0P2_9HYPO</name>
<dbReference type="GO" id="GO:0003824">
    <property type="term" value="F:catalytic activity"/>
    <property type="evidence" value="ECO:0007669"/>
    <property type="project" value="InterPro"/>
</dbReference>
<dbReference type="Pfam" id="PF00668">
    <property type="entry name" value="Condensation"/>
    <property type="match status" value="1"/>
</dbReference>